<dbReference type="AlphaFoldDB" id="A0A3N6UNQ0"/>
<protein>
    <recommendedName>
        <fullName evidence="4">Lipoprotein</fullName>
    </recommendedName>
</protein>
<dbReference type="EMBL" id="RHHM01000010">
    <property type="protein sequence ID" value="RQM37579.1"/>
    <property type="molecule type" value="Genomic_DNA"/>
</dbReference>
<dbReference type="OrthoDB" id="8890083at2"/>
<feature type="chain" id="PRO_5018229583" description="Lipoprotein" evidence="1">
    <location>
        <begin position="24"/>
        <end position="255"/>
    </location>
</feature>
<accession>A0A3N6UNQ0</accession>
<proteinExistence type="predicted"/>
<gene>
    <name evidence="2" type="ORF">EB241_13595</name>
</gene>
<organism evidence="2 3">
    <name type="scientific">Erwinia psidii</name>
    <dbReference type="NCBI Taxonomy" id="69224"/>
    <lineage>
        <taxon>Bacteria</taxon>
        <taxon>Pseudomonadati</taxon>
        <taxon>Pseudomonadota</taxon>
        <taxon>Gammaproteobacteria</taxon>
        <taxon>Enterobacterales</taxon>
        <taxon>Erwiniaceae</taxon>
        <taxon>Erwinia</taxon>
    </lineage>
</organism>
<dbReference type="Proteomes" id="UP000279457">
    <property type="component" value="Unassembled WGS sequence"/>
</dbReference>
<comment type="caution">
    <text evidence="2">The sequence shown here is derived from an EMBL/GenBank/DDBJ whole genome shotgun (WGS) entry which is preliminary data.</text>
</comment>
<name>A0A3N6UNQ0_9GAMM</name>
<reference evidence="2 3" key="1">
    <citation type="submission" date="2018-10" db="EMBL/GenBank/DDBJ databases">
        <title>Draft genome sequence for the type isolate of Erwinia psidii, agent causal of bacterial blight in guava (Psidium guajava) and wilt and die-back of Eucalyptus spp.</title>
        <authorList>
            <person name="Hermenegildo P.S."/>
            <person name="Santos S.A."/>
            <person name="Guimaraes L.M.S."/>
            <person name="Vidigal P.M.P."/>
            <person name="Pereira I.C."/>
            <person name="Badel J.L."/>
            <person name="Alfenas-Zerbini P."/>
            <person name="Ferreira M.A.S.V."/>
            <person name="Alfenas A.C."/>
        </authorList>
    </citation>
    <scope>NUCLEOTIDE SEQUENCE [LARGE SCALE GENOMIC DNA]</scope>
    <source>
        <strain evidence="2 3">IBSBF 435</strain>
    </source>
</reference>
<evidence type="ECO:0000256" key="1">
    <source>
        <dbReference type="SAM" id="SignalP"/>
    </source>
</evidence>
<evidence type="ECO:0008006" key="4">
    <source>
        <dbReference type="Google" id="ProtNLM"/>
    </source>
</evidence>
<evidence type="ECO:0000313" key="2">
    <source>
        <dbReference type="EMBL" id="RQM37579.1"/>
    </source>
</evidence>
<keyword evidence="3" id="KW-1185">Reference proteome</keyword>
<feature type="signal peptide" evidence="1">
    <location>
        <begin position="1"/>
        <end position="23"/>
    </location>
</feature>
<evidence type="ECO:0000313" key="3">
    <source>
        <dbReference type="Proteomes" id="UP000279457"/>
    </source>
</evidence>
<dbReference type="RefSeq" id="WP_124233631.1">
    <property type="nucleotide sequence ID" value="NZ_RHHM01000010.1"/>
</dbReference>
<sequence>MYKRFNLFILLQAVFLLNGCAQATDRTLSPPPNTEWVNIEIKNPSPYTKPFPLEVLYVSTTCKRKLMSMRDGEHYEKVGLNPIKIPLQEKNSSGVWIAKIAKDGGGKCNWKLSEFNLGIEYVDATHLGKGLVPGTAVGATIAFDDNATKNGRFKVFEGSELVLSPVYYPLIDSNKDINVNDTLNLFGEKDFMQIKMVSPAQAIQVIFKPTLDESKLVKMIAPKEHKVGVNYKIIYPDGSVVSDGTTHPDVNKLKD</sequence>
<keyword evidence="1" id="KW-0732">Signal</keyword>